<comment type="cofactor">
    <cofactor evidence="1">
        <name>pantetheine 4'-phosphate</name>
        <dbReference type="ChEBI" id="CHEBI:47942"/>
    </cofactor>
</comment>
<reference evidence="6 7" key="1">
    <citation type="submission" date="2016-05" db="EMBL/GenBank/DDBJ databases">
        <title>Draft genome sequence of a porcine commensal Rothia nasimurium.</title>
        <authorList>
            <person name="Gaiser R.A."/>
            <person name="Van Baarlen P."/>
            <person name="Wells J.M."/>
        </authorList>
    </citation>
    <scope>NUCLEOTIDE SEQUENCE [LARGE SCALE GENOMIC DNA]</scope>
    <source>
        <strain evidence="6 7">PT-32</strain>
    </source>
</reference>
<organism evidence="6 7">
    <name type="scientific">Rothia nasimurium</name>
    <dbReference type="NCBI Taxonomy" id="85336"/>
    <lineage>
        <taxon>Bacteria</taxon>
        <taxon>Bacillati</taxon>
        <taxon>Actinomycetota</taxon>
        <taxon>Actinomycetes</taxon>
        <taxon>Micrococcales</taxon>
        <taxon>Micrococcaceae</taxon>
        <taxon>Rothia</taxon>
    </lineage>
</organism>
<keyword evidence="3" id="KW-0597">Phosphoprotein</keyword>
<dbReference type="InterPro" id="IPR036291">
    <property type="entry name" value="NAD(P)-bd_dom_sf"/>
</dbReference>
<keyword evidence="2" id="KW-0596">Phosphopantetheine</keyword>
<dbReference type="CDD" id="cd19531">
    <property type="entry name" value="LCL_NRPS-like"/>
    <property type="match status" value="1"/>
</dbReference>
<evidence type="ECO:0000259" key="5">
    <source>
        <dbReference type="PROSITE" id="PS50075"/>
    </source>
</evidence>
<comment type="caution">
    <text evidence="6">The sequence shown here is derived from an EMBL/GenBank/DDBJ whole genome shotgun (WGS) entry which is preliminary data.</text>
</comment>
<dbReference type="SUPFAM" id="SSF47336">
    <property type="entry name" value="ACP-like"/>
    <property type="match status" value="2"/>
</dbReference>
<evidence type="ECO:0000256" key="4">
    <source>
        <dbReference type="SAM" id="MobiDB-lite"/>
    </source>
</evidence>
<feature type="domain" description="Carrier" evidence="5">
    <location>
        <begin position="2279"/>
        <end position="2353"/>
    </location>
</feature>
<dbReference type="Pfam" id="PF00668">
    <property type="entry name" value="Condensation"/>
    <property type="match status" value="3"/>
</dbReference>
<dbReference type="Pfam" id="PF00550">
    <property type="entry name" value="PP-binding"/>
    <property type="match status" value="2"/>
</dbReference>
<dbReference type="InterPro" id="IPR057326">
    <property type="entry name" value="KR_dom"/>
</dbReference>
<dbReference type="PANTHER" id="PTHR45527:SF1">
    <property type="entry name" value="FATTY ACID SYNTHASE"/>
    <property type="match status" value="1"/>
</dbReference>
<dbReference type="Gene3D" id="3.40.50.12780">
    <property type="entry name" value="N-terminal domain of ligase-like"/>
    <property type="match status" value="2"/>
</dbReference>
<evidence type="ECO:0000256" key="2">
    <source>
        <dbReference type="ARBA" id="ARBA00022450"/>
    </source>
</evidence>
<dbReference type="Pfam" id="PF00501">
    <property type="entry name" value="AMP-binding"/>
    <property type="match status" value="2"/>
</dbReference>
<protein>
    <recommendedName>
        <fullName evidence="5">Carrier domain-containing protein</fullName>
    </recommendedName>
</protein>
<dbReference type="SUPFAM" id="SSF56801">
    <property type="entry name" value="Acetyl-CoA synthetase-like"/>
    <property type="match status" value="2"/>
</dbReference>
<dbReference type="Pfam" id="PF08659">
    <property type="entry name" value="KR"/>
    <property type="match status" value="1"/>
</dbReference>
<dbReference type="InterPro" id="IPR009081">
    <property type="entry name" value="PP-bd_ACP"/>
</dbReference>
<dbReference type="InterPro" id="IPR006162">
    <property type="entry name" value="Ppantetheine_attach_site"/>
</dbReference>
<dbReference type="Gene3D" id="3.30.559.10">
    <property type="entry name" value="Chloramphenicol acetyltransferase-like domain"/>
    <property type="match status" value="3"/>
</dbReference>
<dbReference type="InterPro" id="IPR042099">
    <property type="entry name" value="ANL_N_sf"/>
</dbReference>
<dbReference type="InterPro" id="IPR001242">
    <property type="entry name" value="Condensation_dom"/>
</dbReference>
<dbReference type="GO" id="GO:0003824">
    <property type="term" value="F:catalytic activity"/>
    <property type="evidence" value="ECO:0007669"/>
    <property type="project" value="InterPro"/>
</dbReference>
<keyword evidence="7" id="KW-1185">Reference proteome</keyword>
<dbReference type="PROSITE" id="PS00012">
    <property type="entry name" value="PHOSPHOPANTETHEINE"/>
    <property type="match status" value="1"/>
</dbReference>
<evidence type="ECO:0000256" key="3">
    <source>
        <dbReference type="ARBA" id="ARBA00022553"/>
    </source>
</evidence>
<dbReference type="PROSITE" id="PS00455">
    <property type="entry name" value="AMP_BINDING"/>
    <property type="match status" value="2"/>
</dbReference>
<dbReference type="InterPro" id="IPR023213">
    <property type="entry name" value="CAT-like_dom_sf"/>
</dbReference>
<dbReference type="Proteomes" id="UP000192359">
    <property type="component" value="Unassembled WGS sequence"/>
</dbReference>
<dbReference type="GO" id="GO:0005737">
    <property type="term" value="C:cytoplasm"/>
    <property type="evidence" value="ECO:0007669"/>
    <property type="project" value="TreeGrafter"/>
</dbReference>
<evidence type="ECO:0000256" key="1">
    <source>
        <dbReference type="ARBA" id="ARBA00001957"/>
    </source>
</evidence>
<dbReference type="SMART" id="SM00823">
    <property type="entry name" value="PKS_PP"/>
    <property type="match status" value="2"/>
</dbReference>
<dbReference type="InterPro" id="IPR020806">
    <property type="entry name" value="PKS_PP-bd"/>
</dbReference>
<gene>
    <name evidence="6" type="ORF">A7979_04525</name>
</gene>
<dbReference type="GO" id="GO:0044550">
    <property type="term" value="P:secondary metabolite biosynthetic process"/>
    <property type="evidence" value="ECO:0007669"/>
    <property type="project" value="TreeGrafter"/>
</dbReference>
<dbReference type="InterPro" id="IPR036736">
    <property type="entry name" value="ACP-like_sf"/>
</dbReference>
<evidence type="ECO:0000313" key="7">
    <source>
        <dbReference type="Proteomes" id="UP000192359"/>
    </source>
</evidence>
<dbReference type="PANTHER" id="PTHR45527">
    <property type="entry name" value="NONRIBOSOMAL PEPTIDE SYNTHETASE"/>
    <property type="match status" value="1"/>
</dbReference>
<dbReference type="InterPro" id="IPR010071">
    <property type="entry name" value="AA_adenyl_dom"/>
</dbReference>
<dbReference type="Gene3D" id="3.40.50.720">
    <property type="entry name" value="NAD(P)-binding Rossmann-like Domain"/>
    <property type="match status" value="1"/>
</dbReference>
<dbReference type="SMART" id="SM00822">
    <property type="entry name" value="PKS_KR"/>
    <property type="match status" value="1"/>
</dbReference>
<dbReference type="Gene3D" id="3.30.300.30">
    <property type="match status" value="2"/>
</dbReference>
<evidence type="ECO:0000313" key="6">
    <source>
        <dbReference type="EMBL" id="ORC16618.1"/>
    </source>
</evidence>
<accession>A0A1Y1RP77</accession>
<dbReference type="GO" id="GO:0008610">
    <property type="term" value="P:lipid biosynthetic process"/>
    <property type="evidence" value="ECO:0007669"/>
    <property type="project" value="UniProtKB-ARBA"/>
</dbReference>
<dbReference type="InterPro" id="IPR000873">
    <property type="entry name" value="AMP-dep_synth/lig_dom"/>
</dbReference>
<dbReference type="GO" id="GO:0031177">
    <property type="term" value="F:phosphopantetheine binding"/>
    <property type="evidence" value="ECO:0007669"/>
    <property type="project" value="InterPro"/>
</dbReference>
<dbReference type="Gene3D" id="3.30.559.30">
    <property type="entry name" value="Nonribosomal peptide synthetase, condensation domain"/>
    <property type="match status" value="3"/>
</dbReference>
<dbReference type="EMBL" id="LXWF01000040">
    <property type="protein sequence ID" value="ORC16618.1"/>
    <property type="molecule type" value="Genomic_DNA"/>
</dbReference>
<feature type="domain" description="Carrier" evidence="5">
    <location>
        <begin position="1231"/>
        <end position="1306"/>
    </location>
</feature>
<feature type="region of interest" description="Disordered" evidence="4">
    <location>
        <begin position="1527"/>
        <end position="1548"/>
    </location>
</feature>
<sequence length="3359" mass="368621">MANLPGWSGAAEALFRAAREAPEVALHFYDVTGRHTCTTYAALLDDARRAAAWLEDAGLRSGDYLVIQCSDQHEMIRFFWACLITGIVAVPVGKTEGVAKQALEMLGDGQLLIGHRDVANFESSTPTFKDWPKQVLYAPPSIEFFPSARWHEPPGCDAIATVFLTSGSTGTPKGVVQTHDAIICREAGVAELCKFGSDIQLNWMPLDHAAGILMAHFRGVYLLSEQVQVATEYILEEPLRWLDLIDAHRVTYTWAPQFAYTLLRDLTASIEPHWDLSCVRYFINAGEMVNREVLMRLSRQLEPCGLATDVFLPAWGMAETCSGVVYHTTFLAEESANSTVPLGVPIPGVEIAVMDDAWNPLGVGESGHLVIRGRAVLNSYHRNDTANAETIGPDGWFRTGDIAHIAGDMVVMTGRNKQVLIVNGLNLDPSEVESVIEELAYVEPAHSVVWAESQAGADDEIIVCYTPRSETYHPAQIEMMQNHLGRRLALRPSRIIPVRRLGIPRTNLGKKQRTRLAQNLKDGTLENYRLDAATGEQLSERVRTTLLEQFSGFPITVRPYTPGSREKRLDEESVPLGMVAGTWKPNADLEMKLNSTLGVRETRVWTSTDLPAGLGGVVVAVEPKPGWESIIEVVHERVAQVLRPYNFAINDVQIVSEIATCDSRWLSSVLASTLGTASSRRSGNPTRVIHVDALLPYPESDLDSVSEVEVPWIVFTDNGQTALALCKDAPASVTVVRSCPEDDETAILRASGIRVVHVNLYSPDPFSEVIAEMNQAVTLINLWTAEESPHDVIRNEGLIWGNLMRGVAGLGEALRTFAQQAIKMNRALVVTRNASDVGAQSSATLHAGMSAFVRAARAEGHPINHLDLVEGADLIQAVQDELRLQPETDRIVTGAGQRYVRALRRAELTAPTEVTTRRLSSGVVVVVGGTGGVGQWLVTVLLARYEADVLVLGRRPYHQVSSILDDVRNRSGNRGRLRYMEMDLNESTDISLAITSELDGKALAGIFYLAGAIDEVLITDSTLSRTRENYGASIISIHRIGELVKQNAGAFLAVFGSARSLSPGVTVSDYVAATEHAVRYAAYLQKLGVHAVGVSWSVWNETGMSRNLSVKKALAHRGLTAFDVLEGVNALLGALESNLGLIYYGIEDRDLDFPKVSELQPPAIQIVTDAPTASILVDRANEIDAIVAEAGGSEYIVDVLDSLPRDRFGAIDDILIDARADILRGTVQIEPPADESEARVLDVCTSVLGIPSIGVTENLFNLGADSITVIRLLGSIRNQLGLDVSHEGFYRCPTVRGLASNLKQLKIIGSVHIDEAENQFPLSPQQRRQWVLYNLNPSSGYYNNTITVTVTGTIVEPCLKAALVSLIERHEILRTRYVIVEDIPLQQVLPISGIDIDIPVLDMRHLSEFSQNQQLKQLIDTSGARPLNISSGLPLRLAIARTGQDEAVLVITIHHIASDGWSMRVILEELQQLYDDILAHGASRLPALKSQYRHHVADILAQENTDNYRRQLDYWITEMAGQSSAPPLSAASYNSSSNKESSAQNQNAGGHFTLSLDGELTANLKRLAHELDSSMYVVTLAAYAVLHARLTTDNHVRIGTLIAGRHRPETELLVGFFVNTLPVDFTVADDMTVRELVKLAKAKTITMQDNQDVQFDALVEAMQPERISDSNPLFQVLFVLQNAQLECAHGREAEWNLKIHENDTAKFDFSVQVFERPRAMDIVFEYRRDLLDAETVARWGRAYSRVLERFCAEPDTRVSDIDIVGKETGSLLFAEPAKSLLPSSLGVALAKTVRDFGERIALSKGGVALQYNELWERAGRYAGFLAENGVSEGSRVAVVARRTPEVIIALIALIRLGAVYVPLRPNDPDMRHAAIMADSGATVLLDSTEETRAGVAPLPLDEYSRDIPVEPEVTLDNPIYIMYTSGSTGTPKGVVVTHENVLSLAYQPKFIKLSCSDTTLQTGSLTFDASTFEVWGTLLAGAHLRLIDDATILDTHALSEEISRNSATIMWLSAPLFHQIIDSNPKALTGIRDLLVGGDVVSPRHVRAALDASPGLNVINGYGPTENTTFSTTYRVPASFPLDCPLPIGMPVQRSTAYILGPGHTPQLDGVVGELYVGGQGVSQGYLGHDELTAERFLPDPFVGDGGRMYRTGDLARVNAEGEIEFIGRQDHQVKIRGFRVELAEVELALRTIDGIQDAVVIALPASDGRMQLVAYHCGPRTEGVRAELEVSLPDYAIPYRFIHLNYLPLDPNGKVDRTLLPSPSSLEEGPSEVASTVSGENDIISIVRDIWKSLLDQTNFTNNESFFSLGGDSIQVIQMTNKLRQKGLVVSARDVFVHQTVEALAKVLRPAEKQSLITPVTSRATTAQLTPAQHWLLTDADADSGWLSHWNLPVAILVNSRTTYEAVCGAVDQIIAKHRLLSARFIHDGKRWHMFLPENPVQAPAVMDITVEEINEATQTLTLLQSSLDLEAGRLLAVAIVRSSDGTYVLLAPHHLVSDGVTLRILSDELLSSLEGRNEQEDSKNNSIEAWIRALDDRAKCVAEIEKQRLYWADVVRSARSQTLPVKASTFGNTIDIMRSLDSELTAQLNRVGSLIHGAEVQHVLLASLVMAWTETFGGDYLPVLLEGHGRTHAKIDVDISGEVGWFTSIYPAIISAPANRDLLKAVLDVRDHARALPNGGIDFGVLRYMMDGGEQFAINPPLAFNYLGVIPHGLRFADPEFGEFRSPDSPRSAPIELNVLQEEGLLRIVWTVEKQAGGISPELVSLIENYELTLMMLCSKLSSEQGRVYSAGDFDLVTLNENSLDMVRDRFGSNVSDILPLTPGQAGLFYHGLVTDNDDYFGQISTTFKGNLDFDAFAQAWRLAVNRHDILRTVYLWEQMEHPIQIVLDNLPFEVEYEDFTRSATDVDKEVHAVLSADITAGFDLTSGPLLRVKVCCIGEDTYLFMLSFPHLSLDGWSVFHILYEVLQDYERGVSQPRKSITSESSIGEPALSCPGFGQYVRWLAQQDTEADRRYWQNYLTGLKKTAILPAESRGDNDIEGVFIQSQVSLTSAETHALEVLATKIDCTLGSLLQVGLGLTLSLYSTLDEVVLGVTTSGRTADLPGVEDIAGMLISTVPLRIPVNPEHPIDELVRCVQTDMFEAVTHSTLSTTEISECADLPPGHNLFDVALIIENYPLGPDVLKSTTLELGSFSSHERTNFPVTVVAIPGEELLLRISVTTNQINTRWATSFGVTLRRVLLQISEGRRTVADIDASTEALRRSQRTRVNCLYEDQRALFEVFDGPVYVLNAEGGLCPPGARGRVYLAVDTLDGLPLDDATIAWMTERRRSGGPETMPLYPTGDFGVVESDESVTLVD</sequence>
<dbReference type="SUPFAM" id="SSF52777">
    <property type="entry name" value="CoA-dependent acyltransferases"/>
    <property type="match status" value="6"/>
</dbReference>
<dbReference type="InterPro" id="IPR045851">
    <property type="entry name" value="AMP-bd_C_sf"/>
</dbReference>
<dbReference type="PROSITE" id="PS50075">
    <property type="entry name" value="CARRIER"/>
    <property type="match status" value="2"/>
</dbReference>
<dbReference type="GO" id="GO:0043041">
    <property type="term" value="P:amino acid activation for nonribosomal peptide biosynthetic process"/>
    <property type="evidence" value="ECO:0007669"/>
    <property type="project" value="TreeGrafter"/>
</dbReference>
<name>A0A1Y1RP77_9MICC</name>
<dbReference type="Gene3D" id="1.10.1200.10">
    <property type="entry name" value="ACP-like"/>
    <property type="match status" value="2"/>
</dbReference>
<dbReference type="CDD" id="cd12117">
    <property type="entry name" value="A_NRPS_Srf_like"/>
    <property type="match status" value="1"/>
</dbReference>
<dbReference type="InterPro" id="IPR020845">
    <property type="entry name" value="AMP-binding_CS"/>
</dbReference>
<dbReference type="SUPFAM" id="SSF51735">
    <property type="entry name" value="NAD(P)-binding Rossmann-fold domains"/>
    <property type="match status" value="2"/>
</dbReference>
<dbReference type="NCBIfam" id="TIGR01733">
    <property type="entry name" value="AA-adenyl-dom"/>
    <property type="match status" value="1"/>
</dbReference>
<dbReference type="InterPro" id="IPR013968">
    <property type="entry name" value="PKS_KR"/>
</dbReference>
<proteinExistence type="predicted"/>